<comment type="caution">
    <text evidence="1">The sequence shown here is derived from an EMBL/GenBank/DDBJ whole genome shotgun (WGS) entry which is preliminary data.</text>
</comment>
<reference evidence="1 2" key="1">
    <citation type="submission" date="2016-10" db="EMBL/GenBank/DDBJ databases">
        <title>Genome sequence of Streptomyces gilvigriseus MUSC 26.</title>
        <authorList>
            <person name="Lee L.-H."/>
            <person name="Ser H.-L."/>
        </authorList>
    </citation>
    <scope>NUCLEOTIDE SEQUENCE [LARGE SCALE GENOMIC DNA]</scope>
    <source>
        <strain evidence="1 2">MUSC 26</strain>
    </source>
</reference>
<evidence type="ECO:0000313" key="1">
    <source>
        <dbReference type="EMBL" id="OIV36842.1"/>
    </source>
</evidence>
<accession>A0A1J7CB18</accession>
<sequence>MVSRLEVKRLRDVLPFLRDSLRIRRQAAAAPGGLGHALAAAPLRRTFWTQSVWADRAAVETFAAARPHRDIVRGSRPRMADSRFVFLVRPASEVRQGLPWDKVREMTAGQG</sequence>
<dbReference type="STRING" id="1428644.BIV57_14135"/>
<organism evidence="1 2">
    <name type="scientific">Mangrovactinospora gilvigrisea</name>
    <dbReference type="NCBI Taxonomy" id="1428644"/>
    <lineage>
        <taxon>Bacteria</taxon>
        <taxon>Bacillati</taxon>
        <taxon>Actinomycetota</taxon>
        <taxon>Actinomycetes</taxon>
        <taxon>Kitasatosporales</taxon>
        <taxon>Streptomycetaceae</taxon>
        <taxon>Mangrovactinospora</taxon>
    </lineage>
</organism>
<dbReference type="SUPFAM" id="SSF54909">
    <property type="entry name" value="Dimeric alpha+beta barrel"/>
    <property type="match status" value="1"/>
</dbReference>
<dbReference type="InterPro" id="IPR011008">
    <property type="entry name" value="Dimeric_a/b-barrel"/>
</dbReference>
<protein>
    <recommendedName>
        <fullName evidence="3">ABM domain-containing protein</fullName>
    </recommendedName>
</protein>
<evidence type="ECO:0008006" key="3">
    <source>
        <dbReference type="Google" id="ProtNLM"/>
    </source>
</evidence>
<dbReference type="AlphaFoldDB" id="A0A1J7CB18"/>
<dbReference type="Proteomes" id="UP000243342">
    <property type="component" value="Unassembled WGS sequence"/>
</dbReference>
<keyword evidence="2" id="KW-1185">Reference proteome</keyword>
<proteinExistence type="predicted"/>
<name>A0A1J7CB18_9ACTN</name>
<gene>
    <name evidence="1" type="ORF">BIV57_14135</name>
</gene>
<evidence type="ECO:0000313" key="2">
    <source>
        <dbReference type="Proteomes" id="UP000243342"/>
    </source>
</evidence>
<dbReference type="EMBL" id="MLCF01000074">
    <property type="protein sequence ID" value="OIV36842.1"/>
    <property type="molecule type" value="Genomic_DNA"/>
</dbReference>